<keyword evidence="1" id="KW-1133">Transmembrane helix</keyword>
<dbReference type="KEGG" id="psuw:WQ53_01785"/>
<evidence type="ECO:0000313" key="4">
    <source>
        <dbReference type="Proteomes" id="UP000033067"/>
    </source>
</evidence>
<dbReference type="EMBL" id="CP011144">
    <property type="protein sequence ID" value="AKC85686.1"/>
    <property type="molecule type" value="Genomic_DNA"/>
</dbReference>
<keyword evidence="4" id="KW-1185">Reference proteome</keyword>
<keyword evidence="1" id="KW-0472">Membrane</keyword>
<proteinExistence type="predicted"/>
<feature type="transmembrane region" description="Helical" evidence="1">
    <location>
        <begin position="30"/>
        <end position="51"/>
    </location>
</feature>
<organism evidence="3 4">
    <name type="scientific">Pseudoxanthomonas suwonensis</name>
    <dbReference type="NCBI Taxonomy" id="314722"/>
    <lineage>
        <taxon>Bacteria</taxon>
        <taxon>Pseudomonadati</taxon>
        <taxon>Pseudomonadota</taxon>
        <taxon>Gammaproteobacteria</taxon>
        <taxon>Lysobacterales</taxon>
        <taxon>Lysobacteraceae</taxon>
        <taxon>Pseudoxanthomonas</taxon>
    </lineage>
</organism>
<dbReference type="AlphaFoldDB" id="A0A0E3ULQ9"/>
<gene>
    <name evidence="3" type="ORF">WQ53_01785</name>
</gene>
<feature type="domain" description="LiaI-LiaF-like transmembrane region" evidence="2">
    <location>
        <begin position="5"/>
        <end position="50"/>
    </location>
</feature>
<evidence type="ECO:0000259" key="2">
    <source>
        <dbReference type="Pfam" id="PF18917"/>
    </source>
</evidence>
<dbReference type="Proteomes" id="UP000033067">
    <property type="component" value="Chromosome"/>
</dbReference>
<dbReference type="Pfam" id="PF18917">
    <property type="entry name" value="LiaI-LiaF-like_TM1"/>
    <property type="match status" value="1"/>
</dbReference>
<accession>A0A0E3ULQ9</accession>
<reference evidence="3 4" key="1">
    <citation type="journal article" date="2015" name="Genome Announc.">
        <title>Complete Genome Sequence of Pseudoxanthomonas suwonensis Strain J1, a Cellulose-Degrading Bacterium Isolated from Leaf- and Wood-Enriched Soil.</title>
        <authorList>
            <person name="Hou L."/>
            <person name="Jiang J."/>
            <person name="Xu Z."/>
            <person name="Zhou Y."/>
            <person name="Leung F.C."/>
        </authorList>
    </citation>
    <scope>NUCLEOTIDE SEQUENCE [LARGE SCALE GENOMIC DNA]</scope>
    <source>
        <strain evidence="3 4">J1</strain>
    </source>
</reference>
<dbReference type="InterPro" id="IPR043726">
    <property type="entry name" value="LiaI-LiaF-like_TM1"/>
</dbReference>
<name>A0A0E3ULQ9_9GAMM</name>
<dbReference type="PATRIC" id="fig|314722.6.peg.378"/>
<sequence length="54" mass="5800">MGSNLFAALVLIVLGLFFLARNLGWIDSGLGSLLATWWPALLVAVGVGLLFKRK</sequence>
<evidence type="ECO:0000313" key="3">
    <source>
        <dbReference type="EMBL" id="AKC85686.1"/>
    </source>
</evidence>
<dbReference type="RefSeq" id="WP_173427195.1">
    <property type="nucleotide sequence ID" value="NZ_CP011144.1"/>
</dbReference>
<evidence type="ECO:0000256" key="1">
    <source>
        <dbReference type="SAM" id="Phobius"/>
    </source>
</evidence>
<keyword evidence="1" id="KW-0812">Transmembrane</keyword>
<protein>
    <submittedName>
        <fullName evidence="3">Membrane protein</fullName>
    </submittedName>
</protein>